<keyword evidence="2" id="KW-0812">Transmembrane</keyword>
<dbReference type="AlphaFoldDB" id="A0AAP0JP94"/>
<reference evidence="3 4" key="1">
    <citation type="submission" date="2024-01" db="EMBL/GenBank/DDBJ databases">
        <title>Genome assemblies of Stephania.</title>
        <authorList>
            <person name="Yang L."/>
        </authorList>
    </citation>
    <scope>NUCLEOTIDE SEQUENCE [LARGE SCALE GENOMIC DNA]</scope>
    <source>
        <strain evidence="3">QJT</strain>
        <tissue evidence="3">Leaf</tissue>
    </source>
</reference>
<comment type="caution">
    <text evidence="3">The sequence shown here is derived from an EMBL/GenBank/DDBJ whole genome shotgun (WGS) entry which is preliminary data.</text>
</comment>
<organism evidence="3 4">
    <name type="scientific">Stephania japonica</name>
    <dbReference type="NCBI Taxonomy" id="461633"/>
    <lineage>
        <taxon>Eukaryota</taxon>
        <taxon>Viridiplantae</taxon>
        <taxon>Streptophyta</taxon>
        <taxon>Embryophyta</taxon>
        <taxon>Tracheophyta</taxon>
        <taxon>Spermatophyta</taxon>
        <taxon>Magnoliopsida</taxon>
        <taxon>Ranunculales</taxon>
        <taxon>Menispermaceae</taxon>
        <taxon>Menispermoideae</taxon>
        <taxon>Cissampelideae</taxon>
        <taxon>Stephania</taxon>
    </lineage>
</organism>
<keyword evidence="1" id="KW-0175">Coiled coil</keyword>
<evidence type="ECO:0000256" key="2">
    <source>
        <dbReference type="SAM" id="Phobius"/>
    </source>
</evidence>
<evidence type="ECO:0000313" key="3">
    <source>
        <dbReference type="EMBL" id="KAK9137236.1"/>
    </source>
</evidence>
<feature type="transmembrane region" description="Helical" evidence="2">
    <location>
        <begin position="160"/>
        <end position="179"/>
    </location>
</feature>
<keyword evidence="2" id="KW-0472">Membrane</keyword>
<keyword evidence="4" id="KW-1185">Reference proteome</keyword>
<protein>
    <submittedName>
        <fullName evidence="3">Uncharacterized protein</fullName>
    </submittedName>
</protein>
<gene>
    <name evidence="3" type="ORF">Sjap_007830</name>
</gene>
<name>A0AAP0JP94_9MAGN</name>
<evidence type="ECO:0000256" key="1">
    <source>
        <dbReference type="SAM" id="Coils"/>
    </source>
</evidence>
<evidence type="ECO:0000313" key="4">
    <source>
        <dbReference type="Proteomes" id="UP001417504"/>
    </source>
</evidence>
<proteinExistence type="predicted"/>
<feature type="coiled-coil region" evidence="1">
    <location>
        <begin position="131"/>
        <end position="158"/>
    </location>
</feature>
<dbReference type="EMBL" id="JBBNAE010000003">
    <property type="protein sequence ID" value="KAK9137236.1"/>
    <property type="molecule type" value="Genomic_DNA"/>
</dbReference>
<sequence>MTFVGEKCGERSQNKTIQNNPHPILSREYEEHQLLGFRTRSLHLVRAVPTPSLQSQPCSVKLKQLTNQSINQSIMCLMNRMRQDLDSLMQLDAVPAAVVREILAAYIGAIMRIREGIEQMGSLVREHNNGLHNMEGLVEKLLAENERLTKANKQLKMQCAFTHLVLLAIACISCFGLLFL</sequence>
<dbReference type="Proteomes" id="UP001417504">
    <property type="component" value="Unassembled WGS sequence"/>
</dbReference>
<accession>A0AAP0JP94</accession>
<keyword evidence="2" id="KW-1133">Transmembrane helix</keyword>